<sequence>MSVNSNPASVAGPNQGEFHPRVPGSEPLTTKGHAPGTLVGNDAKPEFHAETHPAGTAPSKDAYQPDPSSEVIPGQAPKASDTLGGATSADVHAGLGHPGAGMTSQELHGGKRKSDRSGLEGVGASSTDPIRQQRADVSVQPDSRGKTGNPSDITPAQDKVPTSAETVAAMHK</sequence>
<dbReference type="Proteomes" id="UP000045706">
    <property type="component" value="Unassembled WGS sequence"/>
</dbReference>
<dbReference type="Proteomes" id="UP000044602">
    <property type="component" value="Unassembled WGS sequence"/>
</dbReference>
<protein>
    <submittedName>
        <fullName evidence="2">Uncharacterized protein</fullName>
    </submittedName>
</protein>
<dbReference type="EMBL" id="CVQI01007779">
    <property type="protein sequence ID" value="CRK17284.1"/>
    <property type="molecule type" value="Genomic_DNA"/>
</dbReference>
<evidence type="ECO:0000313" key="3">
    <source>
        <dbReference type="EMBL" id="CRK39843.1"/>
    </source>
</evidence>
<accession>A0A0G4L5P8</accession>
<evidence type="ECO:0000256" key="1">
    <source>
        <dbReference type="SAM" id="MobiDB-lite"/>
    </source>
</evidence>
<reference evidence="4 5" key="1">
    <citation type="submission" date="2015-05" db="EMBL/GenBank/DDBJ databases">
        <authorList>
            <person name="Fogelqvist Johan"/>
        </authorList>
    </citation>
    <scope>NUCLEOTIDE SEQUENCE [LARGE SCALE GENOMIC DNA]</scope>
    <source>
        <strain evidence="3">VL1</strain>
        <strain evidence="2">VL2</strain>
    </source>
</reference>
<evidence type="ECO:0000313" key="2">
    <source>
        <dbReference type="EMBL" id="CRK17284.1"/>
    </source>
</evidence>
<feature type="region of interest" description="Disordered" evidence="1">
    <location>
        <begin position="1"/>
        <end position="172"/>
    </location>
</feature>
<proteinExistence type="predicted"/>
<keyword evidence="4" id="KW-1185">Reference proteome</keyword>
<dbReference type="AlphaFoldDB" id="A0A0G4L5P8"/>
<evidence type="ECO:0000313" key="4">
    <source>
        <dbReference type="Proteomes" id="UP000044602"/>
    </source>
</evidence>
<name>A0A0G4L5P8_VERLO</name>
<evidence type="ECO:0000313" key="5">
    <source>
        <dbReference type="Proteomes" id="UP000045706"/>
    </source>
</evidence>
<dbReference type="EMBL" id="CVQH01025972">
    <property type="protein sequence ID" value="CRK39843.1"/>
    <property type="molecule type" value="Genomic_DNA"/>
</dbReference>
<gene>
    <name evidence="3" type="ORF">BN1708_008061</name>
    <name evidence="2" type="ORF">BN1723_002418</name>
</gene>
<organism evidence="2 5">
    <name type="scientific">Verticillium longisporum</name>
    <name type="common">Verticillium dahliae var. longisporum</name>
    <dbReference type="NCBI Taxonomy" id="100787"/>
    <lineage>
        <taxon>Eukaryota</taxon>
        <taxon>Fungi</taxon>
        <taxon>Dikarya</taxon>
        <taxon>Ascomycota</taxon>
        <taxon>Pezizomycotina</taxon>
        <taxon>Sordariomycetes</taxon>
        <taxon>Hypocreomycetidae</taxon>
        <taxon>Glomerellales</taxon>
        <taxon>Plectosphaerellaceae</taxon>
        <taxon>Verticillium</taxon>
    </lineage>
</organism>